<dbReference type="PANTHER" id="PTHR10457:SF7">
    <property type="entry name" value="GALACTOKINASE-RELATED"/>
    <property type="match status" value="1"/>
</dbReference>
<dbReference type="Pfam" id="PF10509">
    <property type="entry name" value="GalKase_gal_bdg"/>
    <property type="match status" value="1"/>
</dbReference>
<dbReference type="PIRSF" id="PIRSF000530">
    <property type="entry name" value="Galactokinase"/>
    <property type="match status" value="1"/>
</dbReference>
<dbReference type="EC" id="2.7.1.6" evidence="7"/>
<keyword evidence="4" id="KW-0418">Kinase</keyword>
<dbReference type="PROSITE" id="PS00627">
    <property type="entry name" value="GHMP_KINASES_ATP"/>
    <property type="match status" value="1"/>
</dbReference>
<dbReference type="InterPro" id="IPR019539">
    <property type="entry name" value="GalKase_N"/>
</dbReference>
<keyword evidence="6" id="KW-0119">Carbohydrate metabolism</keyword>
<evidence type="ECO:0000256" key="5">
    <source>
        <dbReference type="ARBA" id="ARBA00022840"/>
    </source>
</evidence>
<evidence type="ECO:0000256" key="1">
    <source>
        <dbReference type="ARBA" id="ARBA00006566"/>
    </source>
</evidence>
<reference evidence="11 12" key="1">
    <citation type="submission" date="2023-03" db="EMBL/GenBank/DDBJ databases">
        <title>Thalassotalea loyana LMG 22536T draft genome sequence.</title>
        <authorList>
            <person name="Sawabe T."/>
        </authorList>
    </citation>
    <scope>NUCLEOTIDE SEQUENCE [LARGE SCALE GENOMIC DNA]</scope>
    <source>
        <strain evidence="11 12">LMG 22536</strain>
    </source>
</reference>
<dbReference type="EMBL" id="BSSV01000004">
    <property type="protein sequence ID" value="GLX85793.1"/>
    <property type="molecule type" value="Genomic_DNA"/>
</dbReference>
<gene>
    <name evidence="11" type="primary">galK_1</name>
    <name evidence="11" type="ORF">tloyanaT_20450</name>
</gene>
<evidence type="ECO:0000259" key="10">
    <source>
        <dbReference type="Pfam" id="PF10509"/>
    </source>
</evidence>
<dbReference type="Pfam" id="PF00288">
    <property type="entry name" value="GHMP_kinases_N"/>
    <property type="match status" value="1"/>
</dbReference>
<proteinExistence type="inferred from homology"/>
<comment type="similarity">
    <text evidence="1">Belongs to the GHMP kinase family. GalK subfamily.</text>
</comment>
<dbReference type="InterPro" id="IPR000705">
    <property type="entry name" value="Galactokinase"/>
</dbReference>
<accession>A0ABQ6HCG8</accession>
<name>A0ABQ6HCG8_9GAMM</name>
<dbReference type="PRINTS" id="PR00473">
    <property type="entry name" value="GALCTOKINASE"/>
</dbReference>
<evidence type="ECO:0000256" key="6">
    <source>
        <dbReference type="ARBA" id="ARBA00023144"/>
    </source>
</evidence>
<keyword evidence="12" id="KW-1185">Reference proteome</keyword>
<evidence type="ECO:0000313" key="11">
    <source>
        <dbReference type="EMBL" id="GLX85793.1"/>
    </source>
</evidence>
<dbReference type="RefSeq" id="WP_284298241.1">
    <property type="nucleotide sequence ID" value="NZ_BSSV01000004.1"/>
</dbReference>
<dbReference type="PRINTS" id="PR00959">
    <property type="entry name" value="MEVGALKINASE"/>
</dbReference>
<dbReference type="Gene3D" id="3.30.230.10">
    <property type="match status" value="1"/>
</dbReference>
<dbReference type="SUPFAM" id="SSF54211">
    <property type="entry name" value="Ribosomal protein S5 domain 2-like"/>
    <property type="match status" value="1"/>
</dbReference>
<evidence type="ECO:0000256" key="3">
    <source>
        <dbReference type="ARBA" id="ARBA00022741"/>
    </source>
</evidence>
<evidence type="ECO:0000313" key="12">
    <source>
        <dbReference type="Proteomes" id="UP001157134"/>
    </source>
</evidence>
<organism evidence="11 12">
    <name type="scientific">Thalassotalea loyana</name>
    <dbReference type="NCBI Taxonomy" id="280483"/>
    <lineage>
        <taxon>Bacteria</taxon>
        <taxon>Pseudomonadati</taxon>
        <taxon>Pseudomonadota</taxon>
        <taxon>Gammaproteobacteria</taxon>
        <taxon>Alteromonadales</taxon>
        <taxon>Colwelliaceae</taxon>
        <taxon>Thalassotalea</taxon>
    </lineage>
</organism>
<dbReference type="Proteomes" id="UP001157134">
    <property type="component" value="Unassembled WGS sequence"/>
</dbReference>
<dbReference type="NCBIfam" id="TIGR00131">
    <property type="entry name" value="gal_kin"/>
    <property type="match status" value="1"/>
</dbReference>
<comment type="caution">
    <text evidence="11">The sequence shown here is derived from an EMBL/GenBank/DDBJ whole genome shotgun (WGS) entry which is preliminary data.</text>
</comment>
<dbReference type="InterPro" id="IPR006206">
    <property type="entry name" value="Mevalonate/galactokinase"/>
</dbReference>
<dbReference type="InterPro" id="IPR014721">
    <property type="entry name" value="Ribsml_uS5_D2-typ_fold_subgr"/>
</dbReference>
<sequence>MTGVTQMKATFNALFNHAPTGHVSAPGRVNLIGEFTDYNEGFVLPTAINFRTQVLYSARRDDKVCVYSTNYPNEVDEFSLSDEITVGDCQWGNYIRAVVYVLKRAGYKVGGLNLLIESDVPQGAGLSSSAALEVSTIGAFNQAFSLAINEKDIALLGQQAENDFMDCQCGIMDQLISAKAEQGNALLIDCQQLATTAISIPEDLSIVIVNSNYPRKLVDSEYNQRRLDCENAASKMQVDSLRKADMAMLEQHKGTFTENEYKRAHHVISENERVVQATQALRNNDMSLLIELMAASHQSLHQDFEVTVPATHGLVTIISQALENRGAVRMTGGGFGGAVVCLCRANDVEVIKQAIEATYHKEFGLMADIYVCQADTGLTYHQLV</sequence>
<feature type="domain" description="GHMP kinase C-terminal" evidence="9">
    <location>
        <begin position="279"/>
        <end position="360"/>
    </location>
</feature>
<feature type="domain" description="GHMP kinase N-terminal" evidence="8">
    <location>
        <begin position="93"/>
        <end position="178"/>
    </location>
</feature>
<dbReference type="InterPro" id="IPR006204">
    <property type="entry name" value="GHMP_kinase_N_dom"/>
</dbReference>
<keyword evidence="3" id="KW-0547">Nucleotide-binding</keyword>
<dbReference type="Gene3D" id="3.30.70.890">
    <property type="entry name" value="GHMP kinase, C-terminal domain"/>
    <property type="match status" value="1"/>
</dbReference>
<keyword evidence="5" id="KW-0067">ATP-binding</keyword>
<keyword evidence="2" id="KW-0808">Transferase</keyword>
<dbReference type="InterPro" id="IPR013750">
    <property type="entry name" value="GHMP_kinase_C_dom"/>
</dbReference>
<evidence type="ECO:0000256" key="2">
    <source>
        <dbReference type="ARBA" id="ARBA00022679"/>
    </source>
</evidence>
<evidence type="ECO:0000256" key="7">
    <source>
        <dbReference type="NCBIfam" id="TIGR00131"/>
    </source>
</evidence>
<keyword evidence="6" id="KW-0299">Galactose metabolism</keyword>
<evidence type="ECO:0000259" key="9">
    <source>
        <dbReference type="Pfam" id="PF08544"/>
    </source>
</evidence>
<evidence type="ECO:0000259" key="8">
    <source>
        <dbReference type="Pfam" id="PF00288"/>
    </source>
</evidence>
<dbReference type="Pfam" id="PF08544">
    <property type="entry name" value="GHMP_kinases_C"/>
    <property type="match status" value="1"/>
</dbReference>
<dbReference type="InterPro" id="IPR006203">
    <property type="entry name" value="GHMP_knse_ATP-bd_CS"/>
</dbReference>
<dbReference type="InterPro" id="IPR036554">
    <property type="entry name" value="GHMP_kinase_C_sf"/>
</dbReference>
<protein>
    <recommendedName>
        <fullName evidence="7">Galactokinase</fullName>
        <ecNumber evidence="7">2.7.1.6</ecNumber>
    </recommendedName>
</protein>
<dbReference type="SUPFAM" id="SSF55060">
    <property type="entry name" value="GHMP Kinase, C-terminal domain"/>
    <property type="match status" value="1"/>
</dbReference>
<dbReference type="PANTHER" id="PTHR10457">
    <property type="entry name" value="MEVALONATE KINASE/GALACTOKINASE"/>
    <property type="match status" value="1"/>
</dbReference>
<dbReference type="InterPro" id="IPR020568">
    <property type="entry name" value="Ribosomal_Su5_D2-typ_SF"/>
</dbReference>
<evidence type="ECO:0000256" key="4">
    <source>
        <dbReference type="ARBA" id="ARBA00022777"/>
    </source>
</evidence>
<feature type="domain" description="Galactokinase N-terminal" evidence="10">
    <location>
        <begin position="10"/>
        <end position="57"/>
    </location>
</feature>